<feature type="site" description="Transition state stabilizer" evidence="10">
    <location>
        <position position="212"/>
    </location>
</feature>
<keyword evidence="11" id="KW-0448">Lipopolysaccharide biosynthesis</keyword>
<feature type="site" description="Transition state stabilizer" evidence="10">
    <location>
        <position position="136"/>
    </location>
</feature>
<evidence type="ECO:0000256" key="1">
    <source>
        <dbReference type="ARBA" id="ARBA00004196"/>
    </source>
</evidence>
<dbReference type="GO" id="GO:0030313">
    <property type="term" value="C:cell envelope"/>
    <property type="evidence" value="ECO:0007669"/>
    <property type="project" value="UniProtKB-SubCell"/>
</dbReference>
<gene>
    <name evidence="14" type="ORF">H9906_07995</name>
</gene>
<dbReference type="Pfam" id="PF04413">
    <property type="entry name" value="Glycos_transf_N"/>
    <property type="match status" value="1"/>
</dbReference>
<keyword evidence="5" id="KW-0997">Cell inner membrane</keyword>
<evidence type="ECO:0000256" key="11">
    <source>
        <dbReference type="RuleBase" id="RU365103"/>
    </source>
</evidence>
<feature type="domain" description="3-deoxy-D-manno-octulosonic-acid transferase N-terminal" evidence="13">
    <location>
        <begin position="38"/>
        <end position="215"/>
    </location>
</feature>
<dbReference type="Proteomes" id="UP000823889">
    <property type="component" value="Unassembled WGS sequence"/>
</dbReference>
<comment type="catalytic activity">
    <reaction evidence="8 11">
        <text>lipid IVA (E. coli) + CMP-3-deoxy-beta-D-manno-octulosonate = alpha-Kdo-(2-&gt;6)-lipid IVA (E. coli) + CMP + H(+)</text>
        <dbReference type="Rhea" id="RHEA:28066"/>
        <dbReference type="ChEBI" id="CHEBI:15378"/>
        <dbReference type="ChEBI" id="CHEBI:58603"/>
        <dbReference type="ChEBI" id="CHEBI:60364"/>
        <dbReference type="ChEBI" id="CHEBI:60377"/>
        <dbReference type="ChEBI" id="CHEBI:85987"/>
        <dbReference type="EC" id="2.4.99.12"/>
    </reaction>
</comment>
<dbReference type="InterPro" id="IPR038107">
    <property type="entry name" value="Glycos_transf_N_sf"/>
</dbReference>
<reference evidence="14" key="1">
    <citation type="journal article" date="2021" name="PeerJ">
        <title>Extensive microbial diversity within the chicken gut microbiome revealed by metagenomics and culture.</title>
        <authorList>
            <person name="Gilroy R."/>
            <person name="Ravi A."/>
            <person name="Getino M."/>
            <person name="Pursley I."/>
            <person name="Horton D.L."/>
            <person name="Alikhan N.F."/>
            <person name="Baker D."/>
            <person name="Gharbi K."/>
            <person name="Hall N."/>
            <person name="Watson M."/>
            <person name="Adriaenssens E.M."/>
            <person name="Foster-Nyarko E."/>
            <person name="Jarju S."/>
            <person name="Secka A."/>
            <person name="Antonio M."/>
            <person name="Oren A."/>
            <person name="Chaudhuri R.R."/>
            <person name="La Ragione R."/>
            <person name="Hildebrand F."/>
            <person name="Pallen M.J."/>
        </authorList>
    </citation>
    <scope>NUCLEOTIDE SEQUENCE</scope>
    <source>
        <strain evidence="14">9264</strain>
    </source>
</reference>
<sequence>MTRVLYTFLLRLLSPLLLAWMGLRARRVGGQWEILGPKRFGYYRRTSPFGKAPIWVHAVSLGETRAAQPLIQALLSQGHTVLLTHLTYTGRAEGARVFAEAVAQGQLVQQWLPYDFPGACRRFIAHYQPSVAVIVEREVWPNLMHAAVQAKLPVLLVSARFSERSLRQSLRLGSIMHAAYSSFTAIYAQSLADAQRLEQAGGHAVRVAGNFKFDVQLPQDLVDHGCTCAQELGRKVVLIASTREGEEALFLPEIQRQVQREHQLGLEAHRRTLFYIVPRHPQRFDAVHQLLVNTGLVVCRRSALKNVGGEGCRSALDVLREADVLLGDSLGEMPWYVAQAQVVIMGGSFEPFGGHNFIEACALGKVVILGPHVRNFEQAVHDAVQAQAILRAPNAKAALRQALLLMESRSDHAHLSQAARYWVQKHQGSVQRVVAGINEQLIHNEK</sequence>
<keyword evidence="6 11" id="KW-0808">Transferase</keyword>
<evidence type="ECO:0000256" key="8">
    <source>
        <dbReference type="ARBA" id="ARBA00049183"/>
    </source>
</evidence>
<dbReference type="AlphaFoldDB" id="A0A9D2RIA5"/>
<feature type="domain" description="Glycosyl transferase family 1" evidence="12">
    <location>
        <begin position="323"/>
        <end position="420"/>
    </location>
</feature>
<dbReference type="Gene3D" id="3.40.50.11720">
    <property type="entry name" value="3-Deoxy-D-manno-octulosonic-acid transferase, N-terminal domain"/>
    <property type="match status" value="1"/>
</dbReference>
<keyword evidence="5" id="KW-0472">Membrane</keyword>
<dbReference type="GO" id="GO:0005886">
    <property type="term" value="C:plasma membrane"/>
    <property type="evidence" value="ECO:0007669"/>
    <property type="project" value="UniProtKB-SubCell"/>
</dbReference>
<comment type="similarity">
    <text evidence="11">Belongs to the glycosyltransferase group 1 family.</text>
</comment>
<proteinExistence type="inferred from homology"/>
<evidence type="ECO:0000256" key="9">
    <source>
        <dbReference type="PIRSR" id="PIRSR639901-1"/>
    </source>
</evidence>
<evidence type="ECO:0000313" key="15">
    <source>
        <dbReference type="Proteomes" id="UP000823889"/>
    </source>
</evidence>
<dbReference type="PANTHER" id="PTHR42755:SF1">
    <property type="entry name" value="3-DEOXY-D-MANNO-OCTULOSONIC ACID TRANSFERASE, MITOCHONDRIAL-RELATED"/>
    <property type="match status" value="1"/>
</dbReference>
<dbReference type="GO" id="GO:0009244">
    <property type="term" value="P:lipopolysaccharide core region biosynthetic process"/>
    <property type="evidence" value="ECO:0007669"/>
    <property type="project" value="UniProtKB-UniRule"/>
</dbReference>
<evidence type="ECO:0000256" key="4">
    <source>
        <dbReference type="ARBA" id="ARBA00019077"/>
    </source>
</evidence>
<dbReference type="GO" id="GO:0043842">
    <property type="term" value="F:Kdo transferase activity"/>
    <property type="evidence" value="ECO:0007669"/>
    <property type="project" value="UniProtKB-EC"/>
</dbReference>
<dbReference type="Pfam" id="PF00534">
    <property type="entry name" value="Glycos_transf_1"/>
    <property type="match status" value="1"/>
</dbReference>
<comment type="function">
    <text evidence="11">Involved in lipopolysaccharide (LPS) biosynthesis. Catalyzes the transfer of 3-deoxy-D-manno-octulosonate (Kdo) residue(s) from CMP-Kdo to lipid IV(A), the tetraacyldisaccharide-1,4'-bisphosphate precursor of lipid A.</text>
</comment>
<evidence type="ECO:0000259" key="13">
    <source>
        <dbReference type="Pfam" id="PF04413"/>
    </source>
</evidence>
<comment type="caution">
    <text evidence="14">The sequence shown here is derived from an EMBL/GenBank/DDBJ whole genome shotgun (WGS) entry which is preliminary data.</text>
</comment>
<organism evidence="14 15">
    <name type="scientific">Candidatus Paenalcaligenes intestinipullorum</name>
    <dbReference type="NCBI Taxonomy" id="2838718"/>
    <lineage>
        <taxon>Bacteria</taxon>
        <taxon>Pseudomonadati</taxon>
        <taxon>Pseudomonadota</taxon>
        <taxon>Betaproteobacteria</taxon>
        <taxon>Burkholderiales</taxon>
        <taxon>Alcaligenaceae</taxon>
        <taxon>Paenalcaligenes</taxon>
    </lineage>
</organism>
<evidence type="ECO:0000259" key="12">
    <source>
        <dbReference type="Pfam" id="PF00534"/>
    </source>
</evidence>
<dbReference type="SUPFAM" id="SSF53756">
    <property type="entry name" value="UDP-Glycosyltransferase/glycogen phosphorylase"/>
    <property type="match status" value="1"/>
</dbReference>
<dbReference type="EC" id="2.4.99.12" evidence="3 11"/>
<dbReference type="InterPro" id="IPR039901">
    <property type="entry name" value="Kdotransferase"/>
</dbReference>
<feature type="active site" description="Proton acceptor" evidence="9">
    <location>
        <position position="63"/>
    </location>
</feature>
<evidence type="ECO:0000313" key="14">
    <source>
        <dbReference type="EMBL" id="HJD44947.1"/>
    </source>
</evidence>
<comment type="pathway">
    <text evidence="2 11">Bacterial outer membrane biogenesis; LPS core biosynthesis.</text>
</comment>
<accession>A0A9D2RIA5</accession>
<comment type="subcellular location">
    <subcellularLocation>
        <location evidence="1">Cell envelope</location>
    </subcellularLocation>
    <subcellularLocation>
        <location evidence="11">Cell membrane</location>
    </subcellularLocation>
</comment>
<name>A0A9D2RIA5_9BURK</name>
<keyword evidence="11" id="KW-1003">Cell membrane</keyword>
<dbReference type="EMBL" id="DWUQ01000167">
    <property type="protein sequence ID" value="HJD44947.1"/>
    <property type="molecule type" value="Genomic_DNA"/>
</dbReference>
<protein>
    <recommendedName>
        <fullName evidence="4 11">3-deoxy-D-manno-octulosonic acid transferase</fullName>
        <shortName evidence="11">Kdo transferase</shortName>
        <ecNumber evidence="3 11">2.4.99.12</ecNumber>
    </recommendedName>
    <alternativeName>
        <fullName evidence="7 11">Lipid IV(A) 3-deoxy-D-manno-octulosonic acid transferase</fullName>
    </alternativeName>
</protein>
<evidence type="ECO:0000256" key="7">
    <source>
        <dbReference type="ARBA" id="ARBA00031445"/>
    </source>
</evidence>
<dbReference type="InterPro" id="IPR001296">
    <property type="entry name" value="Glyco_trans_1"/>
</dbReference>
<reference evidence="14" key="2">
    <citation type="submission" date="2021-04" db="EMBL/GenBank/DDBJ databases">
        <authorList>
            <person name="Gilroy R."/>
        </authorList>
    </citation>
    <scope>NUCLEOTIDE SEQUENCE</scope>
    <source>
        <strain evidence="14">9264</strain>
    </source>
</reference>
<evidence type="ECO:0000256" key="3">
    <source>
        <dbReference type="ARBA" id="ARBA00012621"/>
    </source>
</evidence>
<dbReference type="PANTHER" id="PTHR42755">
    <property type="entry name" value="3-DEOXY-MANNO-OCTULOSONATE CYTIDYLYLTRANSFERASE"/>
    <property type="match status" value="1"/>
</dbReference>
<evidence type="ECO:0000256" key="2">
    <source>
        <dbReference type="ARBA" id="ARBA00004713"/>
    </source>
</evidence>
<dbReference type="Gene3D" id="3.40.50.2000">
    <property type="entry name" value="Glycogen Phosphorylase B"/>
    <property type="match status" value="1"/>
</dbReference>
<evidence type="ECO:0000256" key="6">
    <source>
        <dbReference type="ARBA" id="ARBA00022679"/>
    </source>
</evidence>
<evidence type="ECO:0000256" key="5">
    <source>
        <dbReference type="ARBA" id="ARBA00022519"/>
    </source>
</evidence>
<dbReference type="GO" id="GO:0009245">
    <property type="term" value="P:lipid A biosynthetic process"/>
    <property type="evidence" value="ECO:0007669"/>
    <property type="project" value="TreeGrafter"/>
</dbReference>
<evidence type="ECO:0000256" key="10">
    <source>
        <dbReference type="PIRSR" id="PIRSR639901-2"/>
    </source>
</evidence>
<dbReference type="InterPro" id="IPR007507">
    <property type="entry name" value="Glycos_transf_N"/>
</dbReference>